<keyword evidence="1" id="KW-1133">Transmembrane helix</keyword>
<name>A0A8T1CFK6_9STRA</name>
<comment type="caution">
    <text evidence="2">The sequence shown here is derived from an EMBL/GenBank/DDBJ whole genome shotgun (WGS) entry which is preliminary data.</text>
</comment>
<sequence length="135" mass="15438">MSSGDLRRKRRRMTKWTWWWRHSTQDDERGESNRAVKLVQNLNDNSSFATVRVTIVGEVSAQSFGWCSTSERRRQAQTEDAISAKEIVSRARGTLIDGSISLVLVSFALELVVSAYVGISLVLKFEHMRFSLERT</sequence>
<keyword evidence="1" id="KW-0812">Transmembrane</keyword>
<protein>
    <submittedName>
        <fullName evidence="2">Uncharacterized protein</fullName>
    </submittedName>
</protein>
<dbReference type="EMBL" id="RCMK01000564">
    <property type="protein sequence ID" value="KAG2921575.1"/>
    <property type="molecule type" value="Genomic_DNA"/>
</dbReference>
<evidence type="ECO:0000256" key="1">
    <source>
        <dbReference type="SAM" id="Phobius"/>
    </source>
</evidence>
<accession>A0A8T1CFK6</accession>
<dbReference type="AlphaFoldDB" id="A0A8T1CFK6"/>
<evidence type="ECO:0000313" key="2">
    <source>
        <dbReference type="EMBL" id="KAG2921575.1"/>
    </source>
</evidence>
<reference evidence="2" key="1">
    <citation type="submission" date="2018-10" db="EMBL/GenBank/DDBJ databases">
        <title>Effector identification in a new, highly contiguous assembly of the strawberry crown rot pathogen Phytophthora cactorum.</title>
        <authorList>
            <person name="Armitage A.D."/>
            <person name="Nellist C.F."/>
            <person name="Bates H."/>
            <person name="Vickerstaff R.J."/>
            <person name="Harrison R.J."/>
        </authorList>
    </citation>
    <scope>NUCLEOTIDE SEQUENCE</scope>
    <source>
        <strain evidence="2">4040</strain>
    </source>
</reference>
<proteinExistence type="predicted"/>
<evidence type="ECO:0000313" key="3">
    <source>
        <dbReference type="Proteomes" id="UP000736787"/>
    </source>
</evidence>
<dbReference type="Proteomes" id="UP000736787">
    <property type="component" value="Unassembled WGS sequence"/>
</dbReference>
<organism evidence="2 3">
    <name type="scientific">Phytophthora cactorum</name>
    <dbReference type="NCBI Taxonomy" id="29920"/>
    <lineage>
        <taxon>Eukaryota</taxon>
        <taxon>Sar</taxon>
        <taxon>Stramenopiles</taxon>
        <taxon>Oomycota</taxon>
        <taxon>Peronosporomycetes</taxon>
        <taxon>Peronosporales</taxon>
        <taxon>Peronosporaceae</taxon>
        <taxon>Phytophthora</taxon>
    </lineage>
</organism>
<keyword evidence="1" id="KW-0472">Membrane</keyword>
<gene>
    <name evidence="2" type="ORF">PC117_g16175</name>
</gene>
<feature type="transmembrane region" description="Helical" evidence="1">
    <location>
        <begin position="100"/>
        <end position="123"/>
    </location>
</feature>